<feature type="domain" description="Cupin type-1" evidence="2">
    <location>
        <begin position="88"/>
        <end position="148"/>
    </location>
</feature>
<sequence length="180" mass="20466">MLLSLSRKGVDFIFAYRHHLPMHKRFVSMSNVQRILLSSDKYSPMSAPHGLAALRWASLAANIDADEVEERLRKGGWDPQWRFGMYKQAHYHSTTHELLVVIKGHATIQLGGTDERAHPRNRSSEQTTENVELREGDVLLLPAGYTHRAVESHSGFTMIGSYPQAAEHWDNFKTDQRSAT</sequence>
<dbReference type="InterPro" id="IPR014710">
    <property type="entry name" value="RmlC-like_jellyroll"/>
</dbReference>
<keyword evidence="4" id="KW-1185">Reference proteome</keyword>
<gene>
    <name evidence="3" type="ORF">FA14DRAFT_26712</name>
</gene>
<dbReference type="SUPFAM" id="SSF51182">
    <property type="entry name" value="RmlC-like cupins"/>
    <property type="match status" value="1"/>
</dbReference>
<dbReference type="InParanoid" id="A0A316VMW4"/>
<protein>
    <recommendedName>
        <fullName evidence="2">Cupin type-1 domain-containing protein</fullName>
    </recommendedName>
</protein>
<accession>A0A316VMW4</accession>
<reference evidence="3 4" key="1">
    <citation type="journal article" date="2018" name="Mol. Biol. Evol.">
        <title>Broad Genomic Sampling Reveals a Smut Pathogenic Ancestry of the Fungal Clade Ustilaginomycotina.</title>
        <authorList>
            <person name="Kijpornyongpan T."/>
            <person name="Mondo S.J."/>
            <person name="Barry K."/>
            <person name="Sandor L."/>
            <person name="Lee J."/>
            <person name="Lipzen A."/>
            <person name="Pangilinan J."/>
            <person name="LaButti K."/>
            <person name="Hainaut M."/>
            <person name="Henrissat B."/>
            <person name="Grigoriev I.V."/>
            <person name="Spatafora J.W."/>
            <person name="Aime M.C."/>
        </authorList>
    </citation>
    <scope>NUCLEOTIDE SEQUENCE [LARGE SCALE GENOMIC DNA]</scope>
    <source>
        <strain evidence="3 4">MCA 3882</strain>
    </source>
</reference>
<feature type="region of interest" description="Disordered" evidence="1">
    <location>
        <begin position="111"/>
        <end position="130"/>
    </location>
</feature>
<dbReference type="GeneID" id="37023878"/>
<proteinExistence type="predicted"/>
<dbReference type="Gene3D" id="2.60.120.10">
    <property type="entry name" value="Jelly Rolls"/>
    <property type="match status" value="1"/>
</dbReference>
<evidence type="ECO:0000313" key="3">
    <source>
        <dbReference type="EMBL" id="PWN38408.1"/>
    </source>
</evidence>
<dbReference type="RefSeq" id="XP_025358710.1">
    <property type="nucleotide sequence ID" value="XM_025502097.1"/>
</dbReference>
<dbReference type="CDD" id="cd02219">
    <property type="entry name" value="cupin_YjlB-like"/>
    <property type="match status" value="1"/>
</dbReference>
<organism evidence="3 4">
    <name type="scientific">Meira miltonrushii</name>
    <dbReference type="NCBI Taxonomy" id="1280837"/>
    <lineage>
        <taxon>Eukaryota</taxon>
        <taxon>Fungi</taxon>
        <taxon>Dikarya</taxon>
        <taxon>Basidiomycota</taxon>
        <taxon>Ustilaginomycotina</taxon>
        <taxon>Exobasidiomycetes</taxon>
        <taxon>Exobasidiales</taxon>
        <taxon>Brachybasidiaceae</taxon>
        <taxon>Meira</taxon>
    </lineage>
</organism>
<name>A0A316VMW4_9BASI</name>
<evidence type="ECO:0000256" key="1">
    <source>
        <dbReference type="SAM" id="MobiDB-lite"/>
    </source>
</evidence>
<dbReference type="PANTHER" id="PTHR36448">
    <property type="entry name" value="BLR7373 PROTEIN"/>
    <property type="match status" value="1"/>
</dbReference>
<dbReference type="InterPro" id="IPR011051">
    <property type="entry name" value="RmlC_Cupin_sf"/>
</dbReference>
<dbReference type="PANTHER" id="PTHR36448:SF3">
    <property type="entry name" value="CUPIN TYPE-2 DOMAIN-CONTAINING PROTEIN"/>
    <property type="match status" value="1"/>
</dbReference>
<dbReference type="EMBL" id="KZ819602">
    <property type="protein sequence ID" value="PWN38408.1"/>
    <property type="molecule type" value="Genomic_DNA"/>
</dbReference>
<dbReference type="InterPro" id="IPR006045">
    <property type="entry name" value="Cupin_1"/>
</dbReference>
<dbReference type="Pfam" id="PF00190">
    <property type="entry name" value="Cupin_1"/>
    <property type="match status" value="1"/>
</dbReference>
<evidence type="ECO:0000313" key="4">
    <source>
        <dbReference type="Proteomes" id="UP000245771"/>
    </source>
</evidence>
<dbReference type="OrthoDB" id="2446447at2759"/>
<evidence type="ECO:0000259" key="2">
    <source>
        <dbReference type="Pfam" id="PF00190"/>
    </source>
</evidence>
<dbReference type="InterPro" id="IPR047121">
    <property type="entry name" value="YjiB-like"/>
</dbReference>
<dbReference type="AlphaFoldDB" id="A0A316VMW4"/>
<dbReference type="Proteomes" id="UP000245771">
    <property type="component" value="Unassembled WGS sequence"/>
</dbReference>